<name>A0A7C8YV74_OPUST</name>
<feature type="region of interest" description="Disordered" evidence="1">
    <location>
        <begin position="95"/>
        <end position="119"/>
    </location>
</feature>
<organism evidence="2">
    <name type="scientific">Opuntia streptacantha</name>
    <name type="common">Prickly pear cactus</name>
    <name type="synonym">Opuntia cardona</name>
    <dbReference type="NCBI Taxonomy" id="393608"/>
    <lineage>
        <taxon>Eukaryota</taxon>
        <taxon>Viridiplantae</taxon>
        <taxon>Streptophyta</taxon>
        <taxon>Embryophyta</taxon>
        <taxon>Tracheophyta</taxon>
        <taxon>Spermatophyta</taxon>
        <taxon>Magnoliopsida</taxon>
        <taxon>eudicotyledons</taxon>
        <taxon>Gunneridae</taxon>
        <taxon>Pentapetalae</taxon>
        <taxon>Caryophyllales</taxon>
        <taxon>Cactineae</taxon>
        <taxon>Cactaceae</taxon>
        <taxon>Opuntioideae</taxon>
        <taxon>Opuntia</taxon>
    </lineage>
</organism>
<feature type="region of interest" description="Disordered" evidence="1">
    <location>
        <begin position="1"/>
        <end position="25"/>
    </location>
</feature>
<reference evidence="2" key="2">
    <citation type="submission" date="2020-07" db="EMBL/GenBank/DDBJ databases">
        <authorList>
            <person name="Vera ALvarez R."/>
            <person name="Arias-Moreno D.M."/>
            <person name="Jimenez-Jacinto V."/>
            <person name="Jimenez-Bremont J.F."/>
            <person name="Swaminathan K."/>
            <person name="Moose S.P."/>
            <person name="Guerrero-Gonzalez M.L."/>
            <person name="Marino-Ramirez L."/>
            <person name="Landsman D."/>
            <person name="Rodriguez-Kessler M."/>
            <person name="Delgado-Sanchez P."/>
        </authorList>
    </citation>
    <scope>NUCLEOTIDE SEQUENCE</scope>
    <source>
        <tissue evidence="2">Cladode</tissue>
    </source>
</reference>
<protein>
    <submittedName>
        <fullName evidence="2">Uncharacterized protein</fullName>
    </submittedName>
</protein>
<dbReference type="EMBL" id="GISG01062811">
    <property type="protein sequence ID" value="MBA4627616.1"/>
    <property type="molecule type" value="Transcribed_RNA"/>
</dbReference>
<sequence length="119" mass="14001">MSFKLSNTETNTSRSTKKNKSTYNQTVQRFRSQSLRLIELAAMARIRTRKPVSLLFQHYANEFHTENEIEGRKKSNLEPFLTSYPFPYLGIPTSMKIHQPNRPPTPQKKPLYSISRKWL</sequence>
<feature type="compositionally biased region" description="Polar residues" evidence="1">
    <location>
        <begin position="1"/>
        <end position="14"/>
    </location>
</feature>
<evidence type="ECO:0000256" key="1">
    <source>
        <dbReference type="SAM" id="MobiDB-lite"/>
    </source>
</evidence>
<proteinExistence type="predicted"/>
<dbReference type="AlphaFoldDB" id="A0A7C8YV74"/>
<evidence type="ECO:0000313" key="2">
    <source>
        <dbReference type="EMBL" id="MBA4627616.1"/>
    </source>
</evidence>
<accession>A0A7C8YV74</accession>
<reference evidence="2" key="1">
    <citation type="journal article" date="2013" name="J. Plant Res.">
        <title>Effect of fungi and light on seed germination of three Opuntia species from semiarid lands of central Mexico.</title>
        <authorList>
            <person name="Delgado-Sanchez P."/>
            <person name="Jimenez-Bremont J.F."/>
            <person name="Guerrero-Gonzalez Mde L."/>
            <person name="Flores J."/>
        </authorList>
    </citation>
    <scope>NUCLEOTIDE SEQUENCE</scope>
    <source>
        <tissue evidence="2">Cladode</tissue>
    </source>
</reference>